<sequence>MNSITRTSLTKQRNRIPI</sequence>
<reference evidence="1" key="1">
    <citation type="submission" date="2014-09" db="EMBL/GenBank/DDBJ databases">
        <authorList>
            <person name="Magalhaes I.L.F."/>
            <person name="Oliveira U."/>
            <person name="Santos F.R."/>
            <person name="Vidigal T.H.D.A."/>
            <person name="Brescovit A.D."/>
            <person name="Santos A.J."/>
        </authorList>
    </citation>
    <scope>NUCLEOTIDE SEQUENCE</scope>
    <source>
        <tissue evidence="1">Shoot tissue taken approximately 20 cm above the soil surface</tissue>
    </source>
</reference>
<reference evidence="1" key="2">
    <citation type="journal article" date="2015" name="Data Brief">
        <title>Shoot transcriptome of the giant reed, Arundo donax.</title>
        <authorList>
            <person name="Barrero R.A."/>
            <person name="Guerrero F.D."/>
            <person name="Moolhuijzen P."/>
            <person name="Goolsby J.A."/>
            <person name="Tidwell J."/>
            <person name="Bellgard S.E."/>
            <person name="Bellgard M.I."/>
        </authorList>
    </citation>
    <scope>NUCLEOTIDE SEQUENCE</scope>
    <source>
        <tissue evidence="1">Shoot tissue taken approximately 20 cm above the soil surface</tissue>
    </source>
</reference>
<dbReference type="AlphaFoldDB" id="A0A0A9F5D2"/>
<accession>A0A0A9F5D2</accession>
<proteinExistence type="predicted"/>
<organism evidence="1">
    <name type="scientific">Arundo donax</name>
    <name type="common">Giant reed</name>
    <name type="synonym">Donax arundinaceus</name>
    <dbReference type="NCBI Taxonomy" id="35708"/>
    <lineage>
        <taxon>Eukaryota</taxon>
        <taxon>Viridiplantae</taxon>
        <taxon>Streptophyta</taxon>
        <taxon>Embryophyta</taxon>
        <taxon>Tracheophyta</taxon>
        <taxon>Spermatophyta</taxon>
        <taxon>Magnoliopsida</taxon>
        <taxon>Liliopsida</taxon>
        <taxon>Poales</taxon>
        <taxon>Poaceae</taxon>
        <taxon>PACMAD clade</taxon>
        <taxon>Arundinoideae</taxon>
        <taxon>Arundineae</taxon>
        <taxon>Arundo</taxon>
    </lineage>
</organism>
<name>A0A0A9F5D2_ARUDO</name>
<protein>
    <submittedName>
        <fullName evidence="1">Uncharacterized protein</fullName>
    </submittedName>
</protein>
<evidence type="ECO:0000313" key="1">
    <source>
        <dbReference type="EMBL" id="JAE08215.1"/>
    </source>
</evidence>
<dbReference type="EMBL" id="GBRH01189681">
    <property type="protein sequence ID" value="JAE08215.1"/>
    <property type="molecule type" value="Transcribed_RNA"/>
</dbReference>